<keyword evidence="13" id="KW-1185">Reference proteome</keyword>
<dbReference type="CDD" id="cd00086">
    <property type="entry name" value="homeodomain"/>
    <property type="match status" value="1"/>
</dbReference>
<dbReference type="PROSITE" id="PS00027">
    <property type="entry name" value="HOMEOBOX_1"/>
    <property type="match status" value="1"/>
</dbReference>
<dbReference type="InterPro" id="IPR050877">
    <property type="entry name" value="EMX-VAX-Noto_Homeobox_TFs"/>
</dbReference>
<gene>
    <name evidence="12" type="ORF">HCN44_010347</name>
</gene>
<dbReference type="OrthoDB" id="6159439at2759"/>
<dbReference type="InterPro" id="IPR001356">
    <property type="entry name" value="HD"/>
</dbReference>
<evidence type="ECO:0000256" key="5">
    <source>
        <dbReference type="ARBA" id="ARBA00023125"/>
    </source>
</evidence>
<evidence type="ECO:0000313" key="13">
    <source>
        <dbReference type="Proteomes" id="UP000639338"/>
    </source>
</evidence>
<feature type="DNA-binding region" description="Homeobox" evidence="9">
    <location>
        <begin position="314"/>
        <end position="373"/>
    </location>
</feature>
<keyword evidence="6 9" id="KW-0371">Homeobox</keyword>
<sequence>MVCQCILKLKIMEASSANNLFNDDSTDPSENSHFESEINGLNLSVGDYQNDTLKKSEDILLSLDISNQRFNHDITMSFTKSKNINFISDGLYSFDRNETESSLESLTLCKPSESIPKDFIHKFGKSRRPKIFYGCSGRTSKDKNQTEYYSKEYSLSKHNYTKGLNSYFCHPRECRLDRVATGFERNRQPNLSQLRNSKILETRNFRNTFRNSISFEGLQQSTFFKHINFPGRNETGMSLPNQNQAQQRQHQQQTTSFTIDAILGKGNHREKNQENQDCHQNFGEFVQKELITEEISSSNNCQRVIDNNPLPGKSKRIRTIFTAEQLERLEGEFTRTQYMVGPERLYLAHSLRLTEAQVKVWFQNRRIKWRKIHHEQQSQRVSELRQQTLRSTDDEDCKDISSGEW</sequence>
<evidence type="ECO:0000256" key="10">
    <source>
        <dbReference type="RuleBase" id="RU000682"/>
    </source>
</evidence>
<accession>A0A835CRX3</accession>
<dbReference type="PANTHER" id="PTHR24339">
    <property type="entry name" value="HOMEOBOX PROTEIN EMX-RELATED"/>
    <property type="match status" value="1"/>
</dbReference>
<evidence type="ECO:0000256" key="3">
    <source>
        <dbReference type="ARBA" id="ARBA00022491"/>
    </source>
</evidence>
<dbReference type="FunFam" id="1.10.10.60:FF:000450">
    <property type="entry name" value="Homeobox protein notochord"/>
    <property type="match status" value="1"/>
</dbReference>
<dbReference type="GO" id="GO:0007417">
    <property type="term" value="P:central nervous system development"/>
    <property type="evidence" value="ECO:0007669"/>
    <property type="project" value="TreeGrafter"/>
</dbReference>
<dbReference type="InterPro" id="IPR009057">
    <property type="entry name" value="Homeodomain-like_sf"/>
</dbReference>
<proteinExistence type="predicted"/>
<dbReference type="GO" id="GO:0000978">
    <property type="term" value="F:RNA polymerase II cis-regulatory region sequence-specific DNA binding"/>
    <property type="evidence" value="ECO:0007669"/>
    <property type="project" value="TreeGrafter"/>
</dbReference>
<dbReference type="Pfam" id="PF00046">
    <property type="entry name" value="Homeodomain"/>
    <property type="match status" value="1"/>
</dbReference>
<dbReference type="SUPFAM" id="SSF46689">
    <property type="entry name" value="Homeodomain-like"/>
    <property type="match status" value="1"/>
</dbReference>
<dbReference type="GO" id="GO:0000981">
    <property type="term" value="F:DNA-binding transcription factor activity, RNA polymerase II-specific"/>
    <property type="evidence" value="ECO:0007669"/>
    <property type="project" value="InterPro"/>
</dbReference>
<keyword evidence="3" id="KW-0678">Repressor</keyword>
<keyword evidence="8 9" id="KW-0539">Nucleus</keyword>
<dbReference type="PROSITE" id="PS50071">
    <property type="entry name" value="HOMEOBOX_2"/>
    <property type="match status" value="1"/>
</dbReference>
<protein>
    <recommendedName>
        <fullName evidence="11">Homeobox domain-containing protein</fullName>
    </recommendedName>
</protein>
<dbReference type="Proteomes" id="UP000639338">
    <property type="component" value="Unassembled WGS sequence"/>
</dbReference>
<dbReference type="InterPro" id="IPR017970">
    <property type="entry name" value="Homeobox_CS"/>
</dbReference>
<evidence type="ECO:0000256" key="2">
    <source>
        <dbReference type="ARBA" id="ARBA00022473"/>
    </source>
</evidence>
<dbReference type="Gene3D" id="1.10.10.60">
    <property type="entry name" value="Homeodomain-like"/>
    <property type="match status" value="1"/>
</dbReference>
<evidence type="ECO:0000256" key="9">
    <source>
        <dbReference type="PROSITE-ProRule" id="PRU00108"/>
    </source>
</evidence>
<keyword evidence="2" id="KW-0217">Developmental protein</keyword>
<evidence type="ECO:0000256" key="7">
    <source>
        <dbReference type="ARBA" id="ARBA00023163"/>
    </source>
</evidence>
<comment type="subcellular location">
    <subcellularLocation>
        <location evidence="1 9 10">Nucleus</location>
    </subcellularLocation>
</comment>
<evidence type="ECO:0000259" key="11">
    <source>
        <dbReference type="PROSITE" id="PS50071"/>
    </source>
</evidence>
<evidence type="ECO:0000256" key="1">
    <source>
        <dbReference type="ARBA" id="ARBA00004123"/>
    </source>
</evidence>
<evidence type="ECO:0000313" key="12">
    <source>
        <dbReference type="EMBL" id="KAF7993752.1"/>
    </source>
</evidence>
<dbReference type="AlphaFoldDB" id="A0A835CRX3"/>
<dbReference type="GO" id="GO:0005634">
    <property type="term" value="C:nucleus"/>
    <property type="evidence" value="ECO:0007669"/>
    <property type="project" value="UniProtKB-SubCell"/>
</dbReference>
<dbReference type="GO" id="GO:0030182">
    <property type="term" value="P:neuron differentiation"/>
    <property type="evidence" value="ECO:0007669"/>
    <property type="project" value="TreeGrafter"/>
</dbReference>
<keyword evidence="5 9" id="KW-0238">DNA-binding</keyword>
<name>A0A835CRX3_APHGI</name>
<organism evidence="12 13">
    <name type="scientific">Aphidius gifuensis</name>
    <name type="common">Parasitoid wasp</name>
    <dbReference type="NCBI Taxonomy" id="684658"/>
    <lineage>
        <taxon>Eukaryota</taxon>
        <taxon>Metazoa</taxon>
        <taxon>Ecdysozoa</taxon>
        <taxon>Arthropoda</taxon>
        <taxon>Hexapoda</taxon>
        <taxon>Insecta</taxon>
        <taxon>Pterygota</taxon>
        <taxon>Neoptera</taxon>
        <taxon>Endopterygota</taxon>
        <taxon>Hymenoptera</taxon>
        <taxon>Apocrita</taxon>
        <taxon>Ichneumonoidea</taxon>
        <taxon>Braconidae</taxon>
        <taxon>Aphidiinae</taxon>
        <taxon>Aphidius</taxon>
    </lineage>
</organism>
<evidence type="ECO:0000256" key="4">
    <source>
        <dbReference type="ARBA" id="ARBA00023015"/>
    </source>
</evidence>
<keyword evidence="4" id="KW-0805">Transcription regulation</keyword>
<dbReference type="SMART" id="SM00389">
    <property type="entry name" value="HOX"/>
    <property type="match status" value="1"/>
</dbReference>
<dbReference type="EMBL" id="JACMRX010000003">
    <property type="protein sequence ID" value="KAF7993752.1"/>
    <property type="molecule type" value="Genomic_DNA"/>
</dbReference>
<feature type="domain" description="Homeobox" evidence="11">
    <location>
        <begin position="312"/>
        <end position="372"/>
    </location>
</feature>
<reference evidence="12 13" key="1">
    <citation type="submission" date="2020-08" db="EMBL/GenBank/DDBJ databases">
        <title>Aphidius gifuensis genome sequencing and assembly.</title>
        <authorList>
            <person name="Du Z."/>
        </authorList>
    </citation>
    <scope>NUCLEOTIDE SEQUENCE [LARGE SCALE GENOMIC DNA]</scope>
    <source>
        <strain evidence="12">YNYX2018</strain>
        <tissue evidence="12">Adults</tissue>
    </source>
</reference>
<evidence type="ECO:0000256" key="8">
    <source>
        <dbReference type="ARBA" id="ARBA00023242"/>
    </source>
</evidence>
<keyword evidence="7" id="KW-0804">Transcription</keyword>
<comment type="caution">
    <text evidence="12">The sequence shown here is derived from an EMBL/GenBank/DDBJ whole genome shotgun (WGS) entry which is preliminary data.</text>
</comment>
<evidence type="ECO:0000256" key="6">
    <source>
        <dbReference type="ARBA" id="ARBA00023155"/>
    </source>
</evidence>
<dbReference type="PANTHER" id="PTHR24339:SF67">
    <property type="entry name" value="GNOT1 HOMEODOMAIN PROTEIN-RELATED"/>
    <property type="match status" value="1"/>
</dbReference>